<accession>A0A8H7ACK9</accession>
<reference evidence="3" key="1">
    <citation type="submission" date="2020-02" db="EMBL/GenBank/DDBJ databases">
        <authorList>
            <person name="Palmer J.M."/>
        </authorList>
    </citation>
    <scope>NUCLEOTIDE SEQUENCE</scope>
    <source>
        <strain evidence="3">EPUS1.4</strain>
        <tissue evidence="3">Thallus</tissue>
    </source>
</reference>
<feature type="compositionally biased region" description="Basic and acidic residues" evidence="1">
    <location>
        <begin position="753"/>
        <end position="766"/>
    </location>
</feature>
<feature type="compositionally biased region" description="Low complexity" evidence="1">
    <location>
        <begin position="40"/>
        <end position="55"/>
    </location>
</feature>
<sequence>MARARVSSFMTTFGHKLQHPVSASPPPQPQERVQTEPVASSSQRFSSSPVREPAAPSTPPRTRTERSSSRPGSMVYQPPLMDTPRDTLPELLPIFTFLNSHANKLYQEGYFLKLNDLDIAGRPNTERNWTECFAQLVGTVLSLWDAAALDAAGQDGEVAPTFINLADASIKMIETLPTRNEDVQPLQNVLSISTAGKNRYLLHFNSFHSLTQWTAGIRLSMFENTSLQELYTGSLIAGKGKFLNNIRVIMERSKLRTEDWARVRFGAGTPWRRCWCVIDPPNEKDFQKEQKSLKKRSAYDRPTVLRGDIKFYDTKKTKKTTPIATITDAYSAYAIYPQSKPLIDQSTLVKVEGRITIHSKPESKTEGFVFVMPEVHPAVSGFEMMLRWLFPVYDTFGLYGRPTRLIADTLDNRGLMFAMPKERRYGYLDIQDVAALVCMDGSQAWSEQEWRKQMKDVTSKRLSSTESQAASRRGSKKASRTSLPAGTSLRYEDGASIRSTPSQRHRHNQSTDTVFATPAKARIAASGGSLTSANYHARSVSDTLAFSNSPRKRTEQYVPSRLSTDQESEAVDQPPPPPMHGRPSRKGRPGDIELPKPPMGFGAEPQPPVVQAHDEVGSELRPQPPPTPVAAPPAFLHSAGERPSLRPNASPDLRRANSRMSIATLSQLVDASKSGTGSNDAVAAAGAAAAWKNKENLRSEDQAYKGVNETISRRDSAADQRLASKGMVAGMNHHEIESADPPRAQAGTYIASRPDKLARSTTDRSITRKPVRTNEAISLGQQESTENASNDDLPKTRTVSNLITPKNNTQVANPQQIPDNDPDQDTDTSVDYSSAPESTKSKLSETSTPKQRTGVLKTVGNPNHAPITPARLPTDGSTVHAATTPNYSNGFRKNASPRWNHSRTPSDSLTPNDERRSSYLGGVSPNSNSASREPSHSPNPGERGVPWQPGAAAIGSSRKSPSPRISPEEYVQQRASANRVVSPVPHQKNRSTGHLPQERPISADWSKRKEVGSRRLSGDVSVMLAQQQDYSSHLSAREQEHVARMTNSPLVNVNAGRPQNVQPSGLVGAIEAREQEKKQARHDISGQMVQHAIAQRQQQYQAHQQAQQQAQAQAQAQQQQQQQQQAALSPQQQAYQAQVAAGFFGQPQPQSRSTPTSPGGWGTQPSPQHQWPNAATQTYWGGQSPQPPKQQGGGQQQKPEWQARLRKPAPGQK</sequence>
<feature type="compositionally biased region" description="Polar residues" evidence="1">
    <location>
        <begin position="875"/>
        <end position="911"/>
    </location>
</feature>
<keyword evidence="4" id="KW-1185">Reference proteome</keyword>
<evidence type="ECO:0000256" key="1">
    <source>
        <dbReference type="SAM" id="MobiDB-lite"/>
    </source>
</evidence>
<dbReference type="Gene3D" id="2.30.29.30">
    <property type="entry name" value="Pleckstrin-homology domain (PH domain)/Phosphotyrosine-binding domain (PTB)"/>
    <property type="match status" value="1"/>
</dbReference>
<dbReference type="Pfam" id="PF25381">
    <property type="entry name" value="PH_26"/>
    <property type="match status" value="1"/>
</dbReference>
<feature type="domain" description="PH" evidence="2">
    <location>
        <begin position="104"/>
        <end position="222"/>
    </location>
</feature>
<organism evidence="3 4">
    <name type="scientific">Endocarpon pusillum</name>
    <dbReference type="NCBI Taxonomy" id="364733"/>
    <lineage>
        <taxon>Eukaryota</taxon>
        <taxon>Fungi</taxon>
        <taxon>Dikarya</taxon>
        <taxon>Ascomycota</taxon>
        <taxon>Pezizomycotina</taxon>
        <taxon>Eurotiomycetes</taxon>
        <taxon>Chaetothyriomycetidae</taxon>
        <taxon>Verrucariales</taxon>
        <taxon>Verrucariaceae</taxon>
        <taxon>Endocarpon</taxon>
    </lineage>
</organism>
<feature type="compositionally biased region" description="Polar residues" evidence="1">
    <location>
        <begin position="460"/>
        <end position="470"/>
    </location>
</feature>
<gene>
    <name evidence="3" type="ORF">GJ744_011560</name>
</gene>
<dbReference type="PROSITE" id="PS50003">
    <property type="entry name" value="PH_DOMAIN"/>
    <property type="match status" value="1"/>
</dbReference>
<dbReference type="Proteomes" id="UP000606974">
    <property type="component" value="Unassembled WGS sequence"/>
</dbReference>
<evidence type="ECO:0000313" key="3">
    <source>
        <dbReference type="EMBL" id="KAF7506628.1"/>
    </source>
</evidence>
<name>A0A8H7ACK9_9EURO</name>
<evidence type="ECO:0000259" key="2">
    <source>
        <dbReference type="PROSITE" id="PS50003"/>
    </source>
</evidence>
<feature type="compositionally biased region" description="Low complexity" evidence="1">
    <location>
        <begin position="956"/>
        <end position="965"/>
    </location>
</feature>
<feature type="compositionally biased region" description="Polar residues" evidence="1">
    <location>
        <begin position="924"/>
        <end position="938"/>
    </location>
</feature>
<feature type="compositionally biased region" description="Basic and acidic residues" evidence="1">
    <location>
        <begin position="1074"/>
        <end position="1084"/>
    </location>
</feature>
<feature type="compositionally biased region" description="Basic and acidic residues" evidence="1">
    <location>
        <begin position="1005"/>
        <end position="1017"/>
    </location>
</feature>
<dbReference type="EMBL" id="JAACFV010000083">
    <property type="protein sequence ID" value="KAF7506628.1"/>
    <property type="molecule type" value="Genomic_DNA"/>
</dbReference>
<feature type="region of interest" description="Disordered" evidence="1">
    <location>
        <begin position="1"/>
        <end position="82"/>
    </location>
</feature>
<dbReference type="AlphaFoldDB" id="A0A8H7ACK9"/>
<dbReference type="InterPro" id="IPR011993">
    <property type="entry name" value="PH-like_dom_sf"/>
</dbReference>
<dbReference type="SMART" id="SM00233">
    <property type="entry name" value="PH"/>
    <property type="match status" value="1"/>
</dbReference>
<feature type="compositionally biased region" description="Polar residues" evidence="1">
    <location>
        <begin position="775"/>
        <end position="790"/>
    </location>
</feature>
<dbReference type="InterPro" id="IPR001849">
    <property type="entry name" value="PH_domain"/>
</dbReference>
<dbReference type="SUPFAM" id="SSF50729">
    <property type="entry name" value="PH domain-like"/>
    <property type="match status" value="1"/>
</dbReference>
<feature type="region of interest" description="Disordered" evidence="1">
    <location>
        <begin position="731"/>
        <end position="1019"/>
    </location>
</feature>
<feature type="region of interest" description="Disordered" evidence="1">
    <location>
        <begin position="545"/>
        <end position="655"/>
    </location>
</feature>
<dbReference type="InterPro" id="IPR058155">
    <property type="entry name" value="Skg3/CAF120-like_PH"/>
</dbReference>
<proteinExistence type="predicted"/>
<feature type="compositionally biased region" description="Pro residues" evidence="1">
    <location>
        <begin position="622"/>
        <end position="631"/>
    </location>
</feature>
<dbReference type="FunFam" id="2.30.29.30:FF:000203">
    <property type="entry name" value="PH domain-containing protein"/>
    <property type="match status" value="1"/>
</dbReference>
<comment type="caution">
    <text evidence="3">The sequence shown here is derived from an EMBL/GenBank/DDBJ whole genome shotgun (WGS) entry which is preliminary data.</text>
</comment>
<feature type="compositionally biased region" description="Polar residues" evidence="1">
    <location>
        <begin position="1163"/>
        <end position="1180"/>
    </location>
</feature>
<evidence type="ECO:0000313" key="4">
    <source>
        <dbReference type="Proteomes" id="UP000606974"/>
    </source>
</evidence>
<feature type="compositionally biased region" description="Polar residues" evidence="1">
    <location>
        <begin position="797"/>
        <end position="812"/>
    </location>
</feature>
<protein>
    <recommendedName>
        <fullName evidence="2">PH domain-containing protein</fullName>
    </recommendedName>
</protein>
<feature type="region of interest" description="Disordered" evidence="1">
    <location>
        <begin position="456"/>
        <end position="518"/>
    </location>
</feature>
<feature type="compositionally biased region" description="Low complexity" evidence="1">
    <location>
        <begin position="1090"/>
        <end position="1158"/>
    </location>
</feature>
<feature type="region of interest" description="Disordered" evidence="1">
    <location>
        <begin position="1074"/>
        <end position="1213"/>
    </location>
</feature>
<dbReference type="OrthoDB" id="5563754at2759"/>